<dbReference type="AlphaFoldDB" id="A0A9J5W1W5"/>
<organism evidence="1 2">
    <name type="scientific">Solanum commersonii</name>
    <name type="common">Commerson's wild potato</name>
    <name type="synonym">Commerson's nightshade</name>
    <dbReference type="NCBI Taxonomy" id="4109"/>
    <lineage>
        <taxon>Eukaryota</taxon>
        <taxon>Viridiplantae</taxon>
        <taxon>Streptophyta</taxon>
        <taxon>Embryophyta</taxon>
        <taxon>Tracheophyta</taxon>
        <taxon>Spermatophyta</taxon>
        <taxon>Magnoliopsida</taxon>
        <taxon>eudicotyledons</taxon>
        <taxon>Gunneridae</taxon>
        <taxon>Pentapetalae</taxon>
        <taxon>asterids</taxon>
        <taxon>lamiids</taxon>
        <taxon>Solanales</taxon>
        <taxon>Solanaceae</taxon>
        <taxon>Solanoideae</taxon>
        <taxon>Solaneae</taxon>
        <taxon>Solanum</taxon>
    </lineage>
</organism>
<evidence type="ECO:0000313" key="2">
    <source>
        <dbReference type="Proteomes" id="UP000824120"/>
    </source>
</evidence>
<reference evidence="1 2" key="1">
    <citation type="submission" date="2020-09" db="EMBL/GenBank/DDBJ databases">
        <title>De no assembly of potato wild relative species, Solanum commersonii.</title>
        <authorList>
            <person name="Cho K."/>
        </authorList>
    </citation>
    <scope>NUCLEOTIDE SEQUENCE [LARGE SCALE GENOMIC DNA]</scope>
    <source>
        <strain evidence="1">LZ3.2</strain>
        <tissue evidence="1">Leaf</tissue>
    </source>
</reference>
<accession>A0A9J5W1W5</accession>
<protein>
    <submittedName>
        <fullName evidence="1">Uncharacterized protein</fullName>
    </submittedName>
</protein>
<dbReference type="EMBL" id="JACXVP010000012">
    <property type="protein sequence ID" value="KAG5569401.1"/>
    <property type="molecule type" value="Genomic_DNA"/>
</dbReference>
<gene>
    <name evidence="1" type="ORF">H5410_059167</name>
</gene>
<dbReference type="Proteomes" id="UP000824120">
    <property type="component" value="Chromosome 12"/>
</dbReference>
<proteinExistence type="predicted"/>
<comment type="caution">
    <text evidence="1">The sequence shown here is derived from an EMBL/GenBank/DDBJ whole genome shotgun (WGS) entry which is preliminary data.</text>
</comment>
<sequence>MDVRFDLINGVSSSREANKRISSSNDPQNIRYDLINGASWSRGSNKRICNFKRTPKIPNFFLLKFFIDVCYDLSDGMSWSRGAN</sequence>
<evidence type="ECO:0000313" key="1">
    <source>
        <dbReference type="EMBL" id="KAG5569401.1"/>
    </source>
</evidence>
<keyword evidence="2" id="KW-1185">Reference proteome</keyword>
<name>A0A9J5W1W5_SOLCO</name>